<dbReference type="GeneID" id="56144567"/>
<feature type="region of interest" description="Disordered" evidence="1">
    <location>
        <begin position="33"/>
        <end position="53"/>
    </location>
</feature>
<dbReference type="EMBL" id="CP059154">
    <property type="protein sequence ID" value="QLK25408.1"/>
    <property type="molecule type" value="Genomic_DNA"/>
</dbReference>
<feature type="compositionally biased region" description="Polar residues" evidence="1">
    <location>
        <begin position="1"/>
        <end position="16"/>
    </location>
</feature>
<gene>
    <name evidence="2" type="ORF">HYG81_15140</name>
</gene>
<feature type="region of interest" description="Disordered" evidence="1">
    <location>
        <begin position="1"/>
        <end position="20"/>
    </location>
</feature>
<keyword evidence="3" id="KW-1185">Reference proteome</keyword>
<evidence type="ECO:0000313" key="2">
    <source>
        <dbReference type="EMBL" id="QLK25408.1"/>
    </source>
</evidence>
<dbReference type="RefSeq" id="WP_180840597.1">
    <property type="nucleotide sequence ID" value="NZ_CP059154.1"/>
</dbReference>
<protein>
    <submittedName>
        <fullName evidence="2">Uncharacterized protein</fullName>
    </submittedName>
</protein>
<dbReference type="AlphaFoldDB" id="A0A7D6H541"/>
<accession>A0A7D6H541</accession>
<dbReference type="Proteomes" id="UP000510869">
    <property type="component" value="Chromosome"/>
</dbReference>
<name>A0A7D6H541_9EURY</name>
<reference evidence="2 3" key="1">
    <citation type="submission" date="2020-07" db="EMBL/GenBank/DDBJ databases">
        <title>Natrinema (YPL30) sp. nov. and Haloterrigena xxxxxx (YPL8) sp. nov., isolated from a salt mine.</title>
        <authorList>
            <person name="Cui H."/>
        </authorList>
    </citation>
    <scope>NUCLEOTIDE SEQUENCE [LARGE SCALE GENOMIC DNA]</scope>
    <source>
        <strain evidence="2 3">YPL13</strain>
    </source>
</reference>
<dbReference type="KEGG" id="nay:HYG81_15140"/>
<feature type="region of interest" description="Disordered" evidence="1">
    <location>
        <begin position="271"/>
        <end position="292"/>
    </location>
</feature>
<organism evidence="2 3">
    <name type="scientific">Natrinema zhouii</name>
    <dbReference type="NCBI Taxonomy" id="1710539"/>
    <lineage>
        <taxon>Archaea</taxon>
        <taxon>Methanobacteriati</taxon>
        <taxon>Methanobacteriota</taxon>
        <taxon>Stenosarchaea group</taxon>
        <taxon>Halobacteria</taxon>
        <taxon>Halobacteriales</taxon>
        <taxon>Natrialbaceae</taxon>
        <taxon>Natrinema</taxon>
    </lineage>
</organism>
<sequence length="420" mass="42536">MAEFSTSATIDVQVSPGSLREARGTIEDELGGAQVDVSSSTGGGSGGRMAGRERAMGRQLQTETNNHLTENLDLNRERNELLRRLVDINEKDAQTSRGGGGMGGALGLAIGGIGLGSMLLGDLGSTIGDAIPELSPGDVLSPVAVTVQDVVDTAASLAPMDVIAEAATLTPAALIASKASVVATDVIDTLATVGPSDVITGLATVGASDVIAKAATISPAVLVASAAAVTASSVVGSLAEIGPSDVIASAVELVPSDIVVGTITAQDILNRVTDPNSSPSGSPSGGGKPWAPIAGAAGGVGAWALGNSGKLGQIGKGASGAATPVITPGMMKGSDETARNRKRAREATPDFMNPIFPEDPFWENNDGQSSGGGSIAERLEASAEQNNRFEINVDTDDLEREASKKFNEVERRLKDLENVF</sequence>
<evidence type="ECO:0000256" key="1">
    <source>
        <dbReference type="SAM" id="MobiDB-lite"/>
    </source>
</evidence>
<evidence type="ECO:0000313" key="3">
    <source>
        <dbReference type="Proteomes" id="UP000510869"/>
    </source>
</evidence>
<proteinExistence type="predicted"/>